<feature type="domain" description="AB hydrolase-1" evidence="2">
    <location>
        <begin position="13"/>
        <end position="241"/>
    </location>
</feature>
<dbReference type="Pfam" id="PF00561">
    <property type="entry name" value="Abhydrolase_1"/>
    <property type="match status" value="1"/>
</dbReference>
<evidence type="ECO:0000313" key="3">
    <source>
        <dbReference type="EMBL" id="UZH56259.1"/>
    </source>
</evidence>
<dbReference type="PRINTS" id="PR00111">
    <property type="entry name" value="ABHYDROLASE"/>
</dbReference>
<dbReference type="RefSeq" id="WP_265164736.1">
    <property type="nucleotide sequence ID" value="NZ_CP069620.1"/>
</dbReference>
<proteinExistence type="predicted"/>
<dbReference type="Gene3D" id="3.40.50.1820">
    <property type="entry name" value="alpha/beta hydrolase"/>
    <property type="match status" value="1"/>
</dbReference>
<dbReference type="PANTHER" id="PTHR46118">
    <property type="entry name" value="PROTEIN ABHD11"/>
    <property type="match status" value="1"/>
</dbReference>
<evidence type="ECO:0000259" key="2">
    <source>
        <dbReference type="Pfam" id="PF00561"/>
    </source>
</evidence>
<gene>
    <name evidence="3" type="ORF">JRG66_05180</name>
</gene>
<reference evidence="3" key="1">
    <citation type="submission" date="2021-02" db="EMBL/GenBank/DDBJ databases">
        <title>Salinimicrobium sp. nov. isolated from seawater in Tongyeong, Republic of Korea.</title>
        <authorList>
            <person name="Lee S.-J."/>
        </authorList>
    </citation>
    <scope>NUCLEOTIDE SEQUENCE</scope>
    <source>
        <strain evidence="3">HN-2-9-2</strain>
    </source>
</reference>
<dbReference type="InterPro" id="IPR029058">
    <property type="entry name" value="AB_hydrolase_fold"/>
</dbReference>
<accession>A0ABY6NTZ5</accession>
<dbReference type="Proteomes" id="UP001163981">
    <property type="component" value="Chromosome"/>
</dbReference>
<name>A0ABY6NTZ5_9FLAO</name>
<dbReference type="GO" id="GO:0016787">
    <property type="term" value="F:hydrolase activity"/>
    <property type="evidence" value="ECO:0007669"/>
    <property type="project" value="UniProtKB-KW"/>
</dbReference>
<protein>
    <submittedName>
        <fullName evidence="3">Alpha/beta fold hydrolase</fullName>
    </submittedName>
</protein>
<evidence type="ECO:0000313" key="4">
    <source>
        <dbReference type="Proteomes" id="UP001163981"/>
    </source>
</evidence>
<dbReference type="SUPFAM" id="SSF53474">
    <property type="entry name" value="alpha/beta-Hydrolases"/>
    <property type="match status" value="1"/>
</dbReference>
<dbReference type="EMBL" id="CP069620">
    <property type="protein sequence ID" value="UZH56259.1"/>
    <property type="molecule type" value="Genomic_DNA"/>
</dbReference>
<keyword evidence="1 3" id="KW-0378">Hydrolase</keyword>
<keyword evidence="4" id="KW-1185">Reference proteome</keyword>
<dbReference type="PANTHER" id="PTHR46118:SF4">
    <property type="entry name" value="PROTEIN ABHD11"/>
    <property type="match status" value="1"/>
</dbReference>
<organism evidence="3 4">
    <name type="scientific">Salinimicrobium tongyeongense</name>
    <dbReference type="NCBI Taxonomy" id="2809707"/>
    <lineage>
        <taxon>Bacteria</taxon>
        <taxon>Pseudomonadati</taxon>
        <taxon>Bacteroidota</taxon>
        <taxon>Flavobacteriia</taxon>
        <taxon>Flavobacteriales</taxon>
        <taxon>Flavobacteriaceae</taxon>
        <taxon>Salinimicrobium</taxon>
    </lineage>
</organism>
<evidence type="ECO:0000256" key="1">
    <source>
        <dbReference type="ARBA" id="ARBA00022801"/>
    </source>
</evidence>
<dbReference type="InterPro" id="IPR000073">
    <property type="entry name" value="AB_hydrolase_1"/>
</dbReference>
<sequence>MKLHSTILGEGQPILILHGFLGMSDNWKTLGNEFSEAGYQVHLIDQRNHGRSPHSEVFNYTELAKDVKEYIENYSLKNVILIGHSMGGKTAMTAAALFPHLIEKLVVVDISPKYYAPHHQQILKGLKAVDDATLSSRGDADEVMAQYVPEKAVRMFLLKNLYWKQKERLGLRLNLDVLTREIEELGQSLPADYTFSKPSLFIKGEKSNYITSEDEGLIKKHFPKATLSVVSRAGHWVHAENKKGFYEQVMKFLSF</sequence>